<comment type="caution">
    <text evidence="4">The sequence shown here is derived from an EMBL/GenBank/DDBJ whole genome shotgun (WGS) entry which is preliminary data.</text>
</comment>
<feature type="region of interest" description="Disordered" evidence="2">
    <location>
        <begin position="190"/>
        <end position="474"/>
    </location>
</feature>
<dbReference type="Proteomes" id="UP001642360">
    <property type="component" value="Unassembled WGS sequence"/>
</dbReference>
<dbReference type="EMBL" id="CAUOFW020005046">
    <property type="protein sequence ID" value="CAK9168272.1"/>
    <property type="molecule type" value="Genomic_DNA"/>
</dbReference>
<feature type="domain" description="MORF/ORRM1/DAG-like MORF" evidence="3">
    <location>
        <begin position="98"/>
        <end position="190"/>
    </location>
</feature>
<sequence length="474" mass="52970">MALCSHRLRRALSLSSSLLNRHHHHHQPLSSIPTLSTPPSLYSTARNPCLNPTQLHHLNLPFQSRLFRSSTVSFRRYSDDIDADKIGPDTILFEGCDYNHWLITMDFPKDPKPSAEEMVETYVQTCAKVVGSVEEAKKRIYACSTTTYQGFQLECTEEMSEKFRGLPGVVFILPDSYIDPVNKEYGGDKYINGTIIPRPPPVQYGSQRGRYNDRNRDFNRQNRPRDFGPPQQNYGPPGAQQNIPPRPNYGPPGAQPNISPQQNYDPPRAQPNFPPQQNYGPPGAQQTFPPGAQQNFPLQQKYGPPGAQQNFPPQQNYGPPGAQQNYGPPGAQQNYGPPGAQQNYGPPGAQQNFPPQQNYGPPGAGERRDPVPSYEVNYNQGERGNSYPQGQRDPQQRDFRGDNRNYAPPQGRSYENGLGGTYEQGVGIQGQGMATGYGQGEDQRFSQVDQRNNTQGDQRHYATMGHTGPDQGRW</sequence>
<feature type="compositionally biased region" description="Polar residues" evidence="2">
    <location>
        <begin position="376"/>
        <end position="393"/>
    </location>
</feature>
<evidence type="ECO:0000313" key="5">
    <source>
        <dbReference type="Proteomes" id="UP001642360"/>
    </source>
</evidence>
<feature type="compositionally biased region" description="Polar residues" evidence="2">
    <location>
        <begin position="307"/>
        <end position="359"/>
    </location>
</feature>
<dbReference type="PANTHER" id="PTHR31346:SF5">
    <property type="entry name" value="MULTIPLE ORGANELLAR RNA EDITING FACTOR 1, MITOCHONDRIAL"/>
    <property type="match status" value="1"/>
</dbReference>
<name>A0ABC8TFQ6_9AQUA</name>
<keyword evidence="5" id="KW-1185">Reference proteome</keyword>
<accession>A0ABC8TFQ6</accession>
<evidence type="ECO:0000259" key="3">
    <source>
        <dbReference type="Pfam" id="PF21864"/>
    </source>
</evidence>
<dbReference type="PANTHER" id="PTHR31346">
    <property type="entry name" value="MULTIPLE ORGANELLAR RNA EDITING FACTOR 2, CHLOROPLASTIC-RELATED-RELATED"/>
    <property type="match status" value="1"/>
</dbReference>
<feature type="compositionally biased region" description="Pro residues" evidence="2">
    <location>
        <begin position="244"/>
        <end position="254"/>
    </location>
</feature>
<protein>
    <recommendedName>
        <fullName evidence="3">MORF/ORRM1/DAG-like MORF domain-containing protein</fullName>
    </recommendedName>
</protein>
<reference evidence="4 5" key="1">
    <citation type="submission" date="2024-02" db="EMBL/GenBank/DDBJ databases">
        <authorList>
            <person name="Vignale AGUSTIN F."/>
            <person name="Sosa J E."/>
            <person name="Modenutti C."/>
        </authorList>
    </citation>
    <scope>NUCLEOTIDE SEQUENCE [LARGE SCALE GENOMIC DNA]</scope>
</reference>
<proteinExistence type="predicted"/>
<feature type="compositionally biased region" description="Polar residues" evidence="2">
    <location>
        <begin position="445"/>
        <end position="456"/>
    </location>
</feature>
<evidence type="ECO:0000256" key="1">
    <source>
        <dbReference type="ARBA" id="ARBA00022946"/>
    </source>
</evidence>
<evidence type="ECO:0000256" key="2">
    <source>
        <dbReference type="SAM" id="MobiDB-lite"/>
    </source>
</evidence>
<dbReference type="GO" id="GO:0016070">
    <property type="term" value="P:RNA metabolic process"/>
    <property type="evidence" value="ECO:0007669"/>
    <property type="project" value="UniProtKB-ARBA"/>
</dbReference>
<dbReference type="InterPro" id="IPR054059">
    <property type="entry name" value="MORF/ORRM1/DAG-like_MORF"/>
</dbReference>
<feature type="compositionally biased region" description="Basic and acidic residues" evidence="2">
    <location>
        <begin position="394"/>
        <end position="403"/>
    </location>
</feature>
<organism evidence="4 5">
    <name type="scientific">Ilex paraguariensis</name>
    <name type="common">yerba mate</name>
    <dbReference type="NCBI Taxonomy" id="185542"/>
    <lineage>
        <taxon>Eukaryota</taxon>
        <taxon>Viridiplantae</taxon>
        <taxon>Streptophyta</taxon>
        <taxon>Embryophyta</taxon>
        <taxon>Tracheophyta</taxon>
        <taxon>Spermatophyta</taxon>
        <taxon>Magnoliopsida</taxon>
        <taxon>eudicotyledons</taxon>
        <taxon>Gunneridae</taxon>
        <taxon>Pentapetalae</taxon>
        <taxon>asterids</taxon>
        <taxon>campanulids</taxon>
        <taxon>Aquifoliales</taxon>
        <taxon>Aquifoliaceae</taxon>
        <taxon>Ilex</taxon>
    </lineage>
</organism>
<feature type="compositionally biased region" description="Gly residues" evidence="2">
    <location>
        <begin position="417"/>
        <end position="439"/>
    </location>
</feature>
<keyword evidence="1" id="KW-0809">Transit peptide</keyword>
<evidence type="ECO:0000313" key="4">
    <source>
        <dbReference type="EMBL" id="CAK9168272.1"/>
    </source>
</evidence>
<feature type="compositionally biased region" description="Polar residues" evidence="2">
    <location>
        <begin position="275"/>
        <end position="298"/>
    </location>
</feature>
<feature type="compositionally biased region" description="Basic and acidic residues" evidence="2">
    <location>
        <begin position="210"/>
        <end position="226"/>
    </location>
</feature>
<dbReference type="InterPro" id="IPR039206">
    <property type="entry name" value="MORF/ORRM1/DAG-like"/>
</dbReference>
<dbReference type="AlphaFoldDB" id="A0ABC8TFQ6"/>
<gene>
    <name evidence="4" type="ORF">ILEXP_LOCUS37613</name>
</gene>
<feature type="compositionally biased region" description="Polar residues" evidence="2">
    <location>
        <begin position="230"/>
        <end position="243"/>
    </location>
</feature>
<dbReference type="Pfam" id="PF21864">
    <property type="entry name" value="MORF_dom"/>
    <property type="match status" value="1"/>
</dbReference>